<feature type="region of interest" description="Disordered" evidence="1">
    <location>
        <begin position="1"/>
        <end position="20"/>
    </location>
</feature>
<proteinExistence type="predicted"/>
<accession>A0ABN9B6E7</accession>
<protein>
    <submittedName>
        <fullName evidence="2">Uncharacterized protein</fullName>
    </submittedName>
</protein>
<comment type="caution">
    <text evidence="2">The sequence shown here is derived from an EMBL/GenBank/DDBJ whole genome shotgun (WGS) entry which is preliminary data.</text>
</comment>
<evidence type="ECO:0000313" key="3">
    <source>
        <dbReference type="Proteomes" id="UP001162483"/>
    </source>
</evidence>
<keyword evidence="3" id="KW-1185">Reference proteome</keyword>
<sequence>SHGPRLYSPPPCQSDPDLPSVTFPIKKNNININAAGMVGTPHNGHRGCTELGTDHRDGGNPS</sequence>
<dbReference type="Proteomes" id="UP001162483">
    <property type="component" value="Unassembled WGS sequence"/>
</dbReference>
<feature type="region of interest" description="Disordered" evidence="1">
    <location>
        <begin position="38"/>
        <end position="62"/>
    </location>
</feature>
<evidence type="ECO:0000256" key="1">
    <source>
        <dbReference type="SAM" id="MobiDB-lite"/>
    </source>
</evidence>
<evidence type="ECO:0000313" key="2">
    <source>
        <dbReference type="EMBL" id="CAI9543134.1"/>
    </source>
</evidence>
<organism evidence="2 3">
    <name type="scientific">Staurois parvus</name>
    <dbReference type="NCBI Taxonomy" id="386267"/>
    <lineage>
        <taxon>Eukaryota</taxon>
        <taxon>Metazoa</taxon>
        <taxon>Chordata</taxon>
        <taxon>Craniata</taxon>
        <taxon>Vertebrata</taxon>
        <taxon>Euteleostomi</taxon>
        <taxon>Amphibia</taxon>
        <taxon>Batrachia</taxon>
        <taxon>Anura</taxon>
        <taxon>Neobatrachia</taxon>
        <taxon>Ranoidea</taxon>
        <taxon>Ranidae</taxon>
        <taxon>Staurois</taxon>
    </lineage>
</organism>
<name>A0ABN9B6E7_9NEOB</name>
<reference evidence="2" key="1">
    <citation type="submission" date="2023-05" db="EMBL/GenBank/DDBJ databases">
        <authorList>
            <person name="Stuckert A."/>
        </authorList>
    </citation>
    <scope>NUCLEOTIDE SEQUENCE</scope>
</reference>
<feature type="non-terminal residue" evidence="2">
    <location>
        <position position="1"/>
    </location>
</feature>
<dbReference type="EMBL" id="CATNWA010002524">
    <property type="protein sequence ID" value="CAI9543134.1"/>
    <property type="molecule type" value="Genomic_DNA"/>
</dbReference>
<gene>
    <name evidence="2" type="ORF">SPARVUS_LOCUS2229753</name>
</gene>
<feature type="compositionally biased region" description="Basic and acidic residues" evidence="1">
    <location>
        <begin position="52"/>
        <end position="62"/>
    </location>
</feature>